<accession>A0A9Q1F5V7</accession>
<name>A0A9Q1F5V7_SYNKA</name>
<evidence type="ECO:0000313" key="2">
    <source>
        <dbReference type="EMBL" id="KAJ8351724.1"/>
    </source>
</evidence>
<dbReference type="EMBL" id="JAINUF010000008">
    <property type="protein sequence ID" value="KAJ8351724.1"/>
    <property type="molecule type" value="Genomic_DNA"/>
</dbReference>
<dbReference type="OrthoDB" id="6760683at2759"/>
<feature type="region of interest" description="Disordered" evidence="1">
    <location>
        <begin position="129"/>
        <end position="148"/>
    </location>
</feature>
<gene>
    <name evidence="2" type="ORF">SKAU_G00232000</name>
</gene>
<dbReference type="AlphaFoldDB" id="A0A9Q1F5V7"/>
<dbReference type="InterPro" id="IPR043502">
    <property type="entry name" value="DNA/RNA_pol_sf"/>
</dbReference>
<evidence type="ECO:0008006" key="4">
    <source>
        <dbReference type="Google" id="ProtNLM"/>
    </source>
</evidence>
<dbReference type="Proteomes" id="UP001152622">
    <property type="component" value="Chromosome 8"/>
</dbReference>
<reference evidence="2" key="1">
    <citation type="journal article" date="2023" name="Science">
        <title>Genome structures resolve the early diversification of teleost fishes.</title>
        <authorList>
            <person name="Parey E."/>
            <person name="Louis A."/>
            <person name="Montfort J."/>
            <person name="Bouchez O."/>
            <person name="Roques C."/>
            <person name="Iampietro C."/>
            <person name="Lluch J."/>
            <person name="Castinel A."/>
            <person name="Donnadieu C."/>
            <person name="Desvignes T."/>
            <person name="Floi Bucao C."/>
            <person name="Jouanno E."/>
            <person name="Wen M."/>
            <person name="Mejri S."/>
            <person name="Dirks R."/>
            <person name="Jansen H."/>
            <person name="Henkel C."/>
            <person name="Chen W.J."/>
            <person name="Zahm M."/>
            <person name="Cabau C."/>
            <person name="Klopp C."/>
            <person name="Thompson A.W."/>
            <person name="Robinson-Rechavi M."/>
            <person name="Braasch I."/>
            <person name="Lecointre G."/>
            <person name="Bobe J."/>
            <person name="Postlethwait J.H."/>
            <person name="Berthelot C."/>
            <person name="Roest Crollius H."/>
            <person name="Guiguen Y."/>
        </authorList>
    </citation>
    <scope>NUCLEOTIDE SEQUENCE</scope>
    <source>
        <tissue evidence="2">Blood</tissue>
    </source>
</reference>
<protein>
    <recommendedName>
        <fullName evidence="4">Reverse transcriptase domain-containing protein</fullName>
    </recommendedName>
</protein>
<organism evidence="2 3">
    <name type="scientific">Synaphobranchus kaupii</name>
    <name type="common">Kaup's arrowtooth eel</name>
    <dbReference type="NCBI Taxonomy" id="118154"/>
    <lineage>
        <taxon>Eukaryota</taxon>
        <taxon>Metazoa</taxon>
        <taxon>Chordata</taxon>
        <taxon>Craniata</taxon>
        <taxon>Vertebrata</taxon>
        <taxon>Euteleostomi</taxon>
        <taxon>Actinopterygii</taxon>
        <taxon>Neopterygii</taxon>
        <taxon>Teleostei</taxon>
        <taxon>Anguilliformes</taxon>
        <taxon>Synaphobranchidae</taxon>
        <taxon>Synaphobranchus</taxon>
    </lineage>
</organism>
<dbReference type="SUPFAM" id="SSF56672">
    <property type="entry name" value="DNA/RNA polymerases"/>
    <property type="match status" value="1"/>
</dbReference>
<comment type="caution">
    <text evidence="2">The sequence shown here is derived from an EMBL/GenBank/DDBJ whole genome shotgun (WGS) entry which is preliminary data.</text>
</comment>
<dbReference type="Gene3D" id="3.30.70.270">
    <property type="match status" value="1"/>
</dbReference>
<proteinExistence type="predicted"/>
<dbReference type="InterPro" id="IPR043128">
    <property type="entry name" value="Rev_trsase/Diguanyl_cyclase"/>
</dbReference>
<evidence type="ECO:0000313" key="3">
    <source>
        <dbReference type="Proteomes" id="UP001152622"/>
    </source>
</evidence>
<evidence type="ECO:0000256" key="1">
    <source>
        <dbReference type="SAM" id="MobiDB-lite"/>
    </source>
</evidence>
<sequence>MGICNAPPSFQWLMELVPLGLHWSECLIYLDDIIIHSPDFRQHFLHLRDVFLRFRSAGLKHKPSNVTWHSSQSHSWVQPDPVNTAKIGWARTLQHSAPSTPTFNGLGWFPTPSLTPCLFHSRVVQATPAPPLPQQQVPAGSPLTSLPP</sequence>
<keyword evidence="3" id="KW-1185">Reference proteome</keyword>